<keyword evidence="3" id="KW-1185">Reference proteome</keyword>
<protein>
    <recommendedName>
        <fullName evidence="1">Helix-turn-helix domain-containing protein</fullName>
    </recommendedName>
</protein>
<dbReference type="InterPro" id="IPR010093">
    <property type="entry name" value="SinI_DNA-bd"/>
</dbReference>
<dbReference type="SUPFAM" id="SSF46955">
    <property type="entry name" value="Putative DNA-binding domain"/>
    <property type="match status" value="1"/>
</dbReference>
<dbReference type="InterPro" id="IPR041657">
    <property type="entry name" value="HTH_17"/>
</dbReference>
<proteinExistence type="predicted"/>
<feature type="domain" description="Helix-turn-helix" evidence="1">
    <location>
        <begin position="26"/>
        <end position="69"/>
    </location>
</feature>
<name>A0ABP9V9R9_9DEIO</name>
<dbReference type="InterPro" id="IPR009061">
    <property type="entry name" value="DNA-bd_dom_put_sf"/>
</dbReference>
<accession>A0ABP9V9R9</accession>
<organism evidence="2 3">
    <name type="scientific">Deinococcus xinjiangensis</name>
    <dbReference type="NCBI Taxonomy" id="457454"/>
    <lineage>
        <taxon>Bacteria</taxon>
        <taxon>Thermotogati</taxon>
        <taxon>Deinococcota</taxon>
        <taxon>Deinococci</taxon>
        <taxon>Deinococcales</taxon>
        <taxon>Deinococcaceae</taxon>
        <taxon>Deinococcus</taxon>
    </lineage>
</organism>
<reference evidence="2 3" key="1">
    <citation type="submission" date="2024-02" db="EMBL/GenBank/DDBJ databases">
        <title>Deinococcus xinjiangensis NBRC 107630.</title>
        <authorList>
            <person name="Ichikawa N."/>
            <person name="Katano-Makiyama Y."/>
            <person name="Hidaka K."/>
        </authorList>
    </citation>
    <scope>NUCLEOTIDE SEQUENCE [LARGE SCALE GENOMIC DNA]</scope>
    <source>
        <strain evidence="2 3">NBRC 107630</strain>
    </source>
</reference>
<dbReference type="NCBIfam" id="TIGR01764">
    <property type="entry name" value="excise"/>
    <property type="match status" value="1"/>
</dbReference>
<dbReference type="Proteomes" id="UP001458946">
    <property type="component" value="Unassembled WGS sequence"/>
</dbReference>
<evidence type="ECO:0000259" key="1">
    <source>
        <dbReference type="Pfam" id="PF12728"/>
    </source>
</evidence>
<sequence>MLLQDVLGPVADGQAIQVIPVQHEISTQEAANLLNVSRPYLVKLLESGELPYRKVGPRRRIHLEDVLAYKLHLDSQRQEALKALADDLQDMENS</sequence>
<dbReference type="Pfam" id="PF12728">
    <property type="entry name" value="HTH_17"/>
    <property type="match status" value="1"/>
</dbReference>
<gene>
    <name evidence="2" type="ORF">Dxin01_01763</name>
</gene>
<evidence type="ECO:0000313" key="2">
    <source>
        <dbReference type="EMBL" id="GAA5502024.1"/>
    </source>
</evidence>
<comment type="caution">
    <text evidence="2">The sequence shown here is derived from an EMBL/GenBank/DDBJ whole genome shotgun (WGS) entry which is preliminary data.</text>
</comment>
<dbReference type="EMBL" id="BAABRN010000017">
    <property type="protein sequence ID" value="GAA5502024.1"/>
    <property type="molecule type" value="Genomic_DNA"/>
</dbReference>
<evidence type="ECO:0000313" key="3">
    <source>
        <dbReference type="Proteomes" id="UP001458946"/>
    </source>
</evidence>